<dbReference type="NCBIfam" id="NF008692">
    <property type="entry name" value="PRK11713.1-5"/>
    <property type="match status" value="1"/>
</dbReference>
<dbReference type="GO" id="GO:0070475">
    <property type="term" value="P:rRNA base methylation"/>
    <property type="evidence" value="ECO:0007669"/>
    <property type="project" value="TreeGrafter"/>
</dbReference>
<dbReference type="Pfam" id="PF20260">
    <property type="entry name" value="PUA_4"/>
    <property type="match status" value="1"/>
</dbReference>
<evidence type="ECO:0000256" key="9">
    <source>
        <dbReference type="ARBA" id="ARBA00022691"/>
    </source>
</evidence>
<name>A0A662ZFJ0_9GAMM</name>
<evidence type="ECO:0000259" key="14">
    <source>
        <dbReference type="Pfam" id="PF20260"/>
    </source>
</evidence>
<gene>
    <name evidence="15" type="ORF">SAMN02910344_00632</name>
</gene>
<dbReference type="Proteomes" id="UP000243745">
    <property type="component" value="Unassembled WGS sequence"/>
</dbReference>
<protein>
    <recommendedName>
        <fullName evidence="4 12">Ribosomal RNA small subunit methyltransferase E</fullName>
        <ecNumber evidence="3 12">2.1.1.193</ecNumber>
    </recommendedName>
</protein>
<dbReference type="CDD" id="cd18084">
    <property type="entry name" value="RsmE-like"/>
    <property type="match status" value="1"/>
</dbReference>
<evidence type="ECO:0000313" key="16">
    <source>
        <dbReference type="Proteomes" id="UP000243745"/>
    </source>
</evidence>
<proteinExistence type="inferred from homology"/>
<comment type="catalytic activity">
    <reaction evidence="11 12">
        <text>uridine(1498) in 16S rRNA + S-adenosyl-L-methionine = N(3)-methyluridine(1498) in 16S rRNA + S-adenosyl-L-homocysteine + H(+)</text>
        <dbReference type="Rhea" id="RHEA:42920"/>
        <dbReference type="Rhea" id="RHEA-COMP:10283"/>
        <dbReference type="Rhea" id="RHEA-COMP:10284"/>
        <dbReference type="ChEBI" id="CHEBI:15378"/>
        <dbReference type="ChEBI" id="CHEBI:57856"/>
        <dbReference type="ChEBI" id="CHEBI:59789"/>
        <dbReference type="ChEBI" id="CHEBI:65315"/>
        <dbReference type="ChEBI" id="CHEBI:74502"/>
        <dbReference type="EC" id="2.1.1.193"/>
    </reaction>
</comment>
<keyword evidence="16" id="KW-1185">Reference proteome</keyword>
<evidence type="ECO:0000256" key="3">
    <source>
        <dbReference type="ARBA" id="ARBA00012328"/>
    </source>
</evidence>
<dbReference type="InterPro" id="IPR006700">
    <property type="entry name" value="RsmE"/>
</dbReference>
<evidence type="ECO:0000256" key="7">
    <source>
        <dbReference type="ARBA" id="ARBA00022603"/>
    </source>
</evidence>
<dbReference type="OrthoDB" id="9815641at2"/>
<keyword evidence="6 12" id="KW-0698">rRNA processing</keyword>
<keyword evidence="5 12" id="KW-0963">Cytoplasm</keyword>
<evidence type="ECO:0000256" key="8">
    <source>
        <dbReference type="ARBA" id="ARBA00022679"/>
    </source>
</evidence>
<dbReference type="Pfam" id="PF04452">
    <property type="entry name" value="Methyltrans_RNA"/>
    <property type="match status" value="1"/>
</dbReference>
<dbReference type="InterPro" id="IPR015947">
    <property type="entry name" value="PUA-like_sf"/>
</dbReference>
<keyword evidence="8 12" id="KW-0808">Transferase</keyword>
<evidence type="ECO:0000256" key="2">
    <source>
        <dbReference type="ARBA" id="ARBA00005528"/>
    </source>
</evidence>
<dbReference type="PANTHER" id="PTHR30027">
    <property type="entry name" value="RIBOSOMAL RNA SMALL SUBUNIT METHYLTRANSFERASE E"/>
    <property type="match status" value="1"/>
</dbReference>
<dbReference type="NCBIfam" id="TIGR00046">
    <property type="entry name" value="RsmE family RNA methyltransferase"/>
    <property type="match status" value="1"/>
</dbReference>
<dbReference type="SUPFAM" id="SSF88697">
    <property type="entry name" value="PUA domain-like"/>
    <property type="match status" value="1"/>
</dbReference>
<dbReference type="PANTHER" id="PTHR30027:SF3">
    <property type="entry name" value="16S RRNA (URACIL(1498)-N(3))-METHYLTRANSFERASE"/>
    <property type="match status" value="1"/>
</dbReference>
<dbReference type="InterPro" id="IPR029026">
    <property type="entry name" value="tRNA_m1G_MTases_N"/>
</dbReference>
<accession>A0A662ZFJ0</accession>
<sequence length="243" mass="27025">MRTVRVYDNQPLQLNSQVTLGSDAFNHAIKVLRMEINDPLTVFNGDGNDYQAVITSIQKKSADIRVTGIQKKDNESPIRIHLGQVLSRGDKMDFTVQKSVELGVNVITPLVSERCGVKLNDERSQKKQETLQKIVISACEQCGRAVIPEVRPLMSLEEFLQENTADDELRVTMNPYADTRFKDLPQAGSYRLLVGPEGGFTDEEVELSIKSGYRDVLAGPRILRTETAALVAISIIQSCFGDI</sequence>
<comment type="similarity">
    <text evidence="2 12">Belongs to the RNA methyltransferase RsmE family.</text>
</comment>
<feature type="domain" description="Ribosomal RNA small subunit methyltransferase E PUA-like" evidence="14">
    <location>
        <begin position="23"/>
        <end position="66"/>
    </location>
</feature>
<dbReference type="InterPro" id="IPR029028">
    <property type="entry name" value="Alpha/beta_knot_MTases"/>
</dbReference>
<keyword evidence="9 12" id="KW-0949">S-adenosyl-L-methionine</keyword>
<dbReference type="PIRSF" id="PIRSF015601">
    <property type="entry name" value="MTase_slr0722"/>
    <property type="match status" value="1"/>
</dbReference>
<comment type="function">
    <text evidence="10 12">Specifically methylates the N3 position of the uracil ring of uridine 1498 (m3U1498) in 16S rRNA. Acts on the fully assembled 30S ribosomal subunit.</text>
</comment>
<evidence type="ECO:0000313" key="15">
    <source>
        <dbReference type="EMBL" id="SFP17468.1"/>
    </source>
</evidence>
<dbReference type="GO" id="GO:0005737">
    <property type="term" value="C:cytoplasm"/>
    <property type="evidence" value="ECO:0007669"/>
    <property type="project" value="UniProtKB-SubCell"/>
</dbReference>
<evidence type="ECO:0000256" key="1">
    <source>
        <dbReference type="ARBA" id="ARBA00004496"/>
    </source>
</evidence>
<evidence type="ECO:0000256" key="10">
    <source>
        <dbReference type="ARBA" id="ARBA00025699"/>
    </source>
</evidence>
<evidence type="ECO:0000259" key="13">
    <source>
        <dbReference type="Pfam" id="PF04452"/>
    </source>
</evidence>
<dbReference type="AlphaFoldDB" id="A0A662ZFJ0"/>
<dbReference type="EMBL" id="FOXF01000007">
    <property type="protein sequence ID" value="SFP17468.1"/>
    <property type="molecule type" value="Genomic_DNA"/>
</dbReference>
<dbReference type="InterPro" id="IPR046886">
    <property type="entry name" value="RsmE_MTase_dom"/>
</dbReference>
<feature type="domain" description="Ribosomal RNA small subunit methyltransferase E methyltransferase" evidence="13">
    <location>
        <begin position="74"/>
        <end position="237"/>
    </location>
</feature>
<dbReference type="RefSeq" id="WP_093140857.1">
    <property type="nucleotide sequence ID" value="NZ_FOXF01000007.1"/>
</dbReference>
<dbReference type="EC" id="2.1.1.193" evidence="3 12"/>
<dbReference type="GO" id="GO:0070042">
    <property type="term" value="F:rRNA (uridine-N3-)-methyltransferase activity"/>
    <property type="evidence" value="ECO:0007669"/>
    <property type="project" value="TreeGrafter"/>
</dbReference>
<reference evidence="15 16" key="1">
    <citation type="submission" date="2016-10" db="EMBL/GenBank/DDBJ databases">
        <authorList>
            <person name="Varghese N."/>
            <person name="Submissions S."/>
        </authorList>
    </citation>
    <scope>NUCLEOTIDE SEQUENCE [LARGE SCALE GENOMIC DNA]</scope>
    <source>
        <strain evidence="15 16">DSM 1361</strain>
    </source>
</reference>
<evidence type="ECO:0000256" key="5">
    <source>
        <dbReference type="ARBA" id="ARBA00022490"/>
    </source>
</evidence>
<dbReference type="Gene3D" id="2.40.240.20">
    <property type="entry name" value="Hypothetical PUA domain-like, domain 1"/>
    <property type="match status" value="1"/>
</dbReference>
<evidence type="ECO:0000256" key="6">
    <source>
        <dbReference type="ARBA" id="ARBA00022552"/>
    </source>
</evidence>
<comment type="subcellular location">
    <subcellularLocation>
        <location evidence="1 12">Cytoplasm</location>
    </subcellularLocation>
</comment>
<organism evidence="15 16">
    <name type="scientific">Ruminobacter amylophilus</name>
    <dbReference type="NCBI Taxonomy" id="867"/>
    <lineage>
        <taxon>Bacteria</taxon>
        <taxon>Pseudomonadati</taxon>
        <taxon>Pseudomonadota</taxon>
        <taxon>Gammaproteobacteria</taxon>
        <taxon>Aeromonadales</taxon>
        <taxon>Succinivibrionaceae</taxon>
        <taxon>Ruminobacter</taxon>
    </lineage>
</organism>
<evidence type="ECO:0000256" key="4">
    <source>
        <dbReference type="ARBA" id="ARBA00013673"/>
    </source>
</evidence>
<dbReference type="SUPFAM" id="SSF75217">
    <property type="entry name" value="alpha/beta knot"/>
    <property type="match status" value="1"/>
</dbReference>
<keyword evidence="7 12" id="KW-0489">Methyltransferase</keyword>
<dbReference type="Gene3D" id="3.40.1280.10">
    <property type="match status" value="1"/>
</dbReference>
<evidence type="ECO:0000256" key="11">
    <source>
        <dbReference type="ARBA" id="ARBA00047944"/>
    </source>
</evidence>
<evidence type="ECO:0000256" key="12">
    <source>
        <dbReference type="PIRNR" id="PIRNR015601"/>
    </source>
</evidence>
<dbReference type="InterPro" id="IPR046887">
    <property type="entry name" value="RsmE_PUA-like"/>
</dbReference>